<feature type="transmembrane region" description="Helical" evidence="2">
    <location>
        <begin position="106"/>
        <end position="127"/>
    </location>
</feature>
<evidence type="ECO:0000313" key="4">
    <source>
        <dbReference type="Proteomes" id="UP000789901"/>
    </source>
</evidence>
<evidence type="ECO:0000256" key="2">
    <source>
        <dbReference type="SAM" id="Phobius"/>
    </source>
</evidence>
<dbReference type="Pfam" id="PF11204">
    <property type="entry name" value="DUF2985"/>
    <property type="match status" value="1"/>
</dbReference>
<dbReference type="InterPro" id="IPR021369">
    <property type="entry name" value="DUF2985"/>
</dbReference>
<evidence type="ECO:0000313" key="3">
    <source>
        <dbReference type="EMBL" id="CAG8746402.1"/>
    </source>
</evidence>
<feature type="region of interest" description="Disordered" evidence="1">
    <location>
        <begin position="1"/>
        <end position="39"/>
    </location>
</feature>
<comment type="caution">
    <text evidence="3">The sequence shown here is derived from an EMBL/GenBank/DDBJ whole genome shotgun (WGS) entry which is preliminary data.</text>
</comment>
<reference evidence="3 4" key="1">
    <citation type="submission" date="2021-06" db="EMBL/GenBank/DDBJ databases">
        <authorList>
            <person name="Kallberg Y."/>
            <person name="Tangrot J."/>
            <person name="Rosling A."/>
        </authorList>
    </citation>
    <scope>NUCLEOTIDE SEQUENCE [LARGE SCALE GENOMIC DNA]</scope>
    <source>
        <strain evidence="3 4">120-4 pot B 10/14</strain>
    </source>
</reference>
<feature type="transmembrane region" description="Helical" evidence="2">
    <location>
        <begin position="216"/>
        <end position="239"/>
    </location>
</feature>
<evidence type="ECO:0000256" key="1">
    <source>
        <dbReference type="SAM" id="MobiDB-lite"/>
    </source>
</evidence>
<feature type="non-terminal residue" evidence="3">
    <location>
        <position position="1"/>
    </location>
</feature>
<feature type="compositionally biased region" description="Polar residues" evidence="1">
    <location>
        <begin position="1"/>
        <end position="15"/>
    </location>
</feature>
<keyword evidence="2" id="KW-0812">Transmembrane</keyword>
<dbReference type="Proteomes" id="UP000789901">
    <property type="component" value="Unassembled WGS sequence"/>
</dbReference>
<keyword evidence="2" id="KW-0472">Membrane</keyword>
<proteinExistence type="predicted"/>
<dbReference type="EMBL" id="CAJVQB010011255">
    <property type="protein sequence ID" value="CAG8746402.1"/>
    <property type="molecule type" value="Genomic_DNA"/>
</dbReference>
<organism evidence="3 4">
    <name type="scientific">Gigaspora margarita</name>
    <dbReference type="NCBI Taxonomy" id="4874"/>
    <lineage>
        <taxon>Eukaryota</taxon>
        <taxon>Fungi</taxon>
        <taxon>Fungi incertae sedis</taxon>
        <taxon>Mucoromycota</taxon>
        <taxon>Glomeromycotina</taxon>
        <taxon>Glomeromycetes</taxon>
        <taxon>Diversisporales</taxon>
        <taxon>Gigasporaceae</taxon>
        <taxon>Gigaspora</taxon>
    </lineage>
</organism>
<protein>
    <submittedName>
        <fullName evidence="3">7053_t:CDS:1</fullName>
    </submittedName>
</protein>
<gene>
    <name evidence="3" type="ORF">GMARGA_LOCUS15926</name>
</gene>
<feature type="transmembrane region" description="Helical" evidence="2">
    <location>
        <begin position="189"/>
        <end position="210"/>
    </location>
</feature>
<keyword evidence="2" id="KW-1133">Transmembrane helix</keyword>
<name>A0ABN7V9C1_GIGMA</name>
<sequence length="299" mass="34151">MITSIHSPVRTSLESKPSKNGAKHFENKPRRKSTSDVGTQTNLKGTIEESSTICDREGCLAACKSFFLRCKRLLNILVYLRLALVLTLYTLIFVDVIHIITKIPKVFWVECLLQVINAGFTLFTLFLHPKRIANFLRAIKIYRASRKWRRQLGDDYPLEAREAQKRVHKDYDWYIFEGVREFLCPPGKLLIILTFWNVGSLAQYAVLWSTQNNRPIVIYLVLDIIALICEIIPIPLVVVQSKRARLSQIASYEPGQRRLLNPTNPRYRGLDALSLLKVSSSNSIKSINICSILGKSSCD</sequence>
<feature type="non-terminal residue" evidence="3">
    <location>
        <position position="299"/>
    </location>
</feature>
<feature type="transmembrane region" description="Helical" evidence="2">
    <location>
        <begin position="78"/>
        <end position="100"/>
    </location>
</feature>
<accession>A0ABN7V9C1</accession>
<keyword evidence="4" id="KW-1185">Reference proteome</keyword>